<protein>
    <submittedName>
        <fullName evidence="1">Uncharacterized protein</fullName>
    </submittedName>
</protein>
<organism evidence="1">
    <name type="scientific">Timema poppense</name>
    <name type="common">Walking stick</name>
    <dbReference type="NCBI Taxonomy" id="170557"/>
    <lineage>
        <taxon>Eukaryota</taxon>
        <taxon>Metazoa</taxon>
        <taxon>Ecdysozoa</taxon>
        <taxon>Arthropoda</taxon>
        <taxon>Hexapoda</taxon>
        <taxon>Insecta</taxon>
        <taxon>Pterygota</taxon>
        <taxon>Neoptera</taxon>
        <taxon>Polyneoptera</taxon>
        <taxon>Phasmatodea</taxon>
        <taxon>Timematodea</taxon>
        <taxon>Timematoidea</taxon>
        <taxon>Timematidae</taxon>
        <taxon>Timema</taxon>
    </lineage>
</organism>
<reference evidence="1" key="1">
    <citation type="submission" date="2020-11" db="EMBL/GenBank/DDBJ databases">
        <authorList>
            <person name="Tran Van P."/>
        </authorList>
    </citation>
    <scope>NUCLEOTIDE SEQUENCE</scope>
</reference>
<evidence type="ECO:0000313" key="1">
    <source>
        <dbReference type="EMBL" id="CAD7405919.1"/>
    </source>
</evidence>
<accession>A0A7R9D0L0</accession>
<gene>
    <name evidence="1" type="ORF">TPSB3V08_LOCUS5196</name>
</gene>
<name>A0A7R9D0L0_TIMPO</name>
<sequence length="90" mass="10657">MLWHRTSRVGYRDKTAREYEVNFTYVFGVKRKDCSDRYSYCFNLELSMFAVYDNGQLAQNGASQVAKVLYHVHQQSLLKIIQKKLILNFL</sequence>
<proteinExistence type="predicted"/>
<dbReference type="AlphaFoldDB" id="A0A7R9D0L0"/>
<dbReference type="EMBL" id="OD002705">
    <property type="protein sequence ID" value="CAD7405919.1"/>
    <property type="molecule type" value="Genomic_DNA"/>
</dbReference>